<dbReference type="InterPro" id="IPR013328">
    <property type="entry name" value="6PGD_dom2"/>
</dbReference>
<evidence type="ECO:0000256" key="1">
    <source>
        <dbReference type="ARBA" id="ARBA00001946"/>
    </source>
</evidence>
<evidence type="ECO:0000313" key="6">
    <source>
        <dbReference type="EMBL" id="GEC05491.1"/>
    </source>
</evidence>
<comment type="caution">
    <text evidence="6">The sequence shown here is derived from an EMBL/GenBank/DDBJ whole genome shotgun (WGS) entry which is preliminary data.</text>
</comment>
<accession>A0A4Y3VII6</accession>
<name>A0A4Y3VII6_9ACTN</name>
<dbReference type="InterPro" id="IPR008927">
    <property type="entry name" value="6-PGluconate_DH-like_C_sf"/>
</dbReference>
<comment type="cofactor">
    <cofactor evidence="1">
        <name>Mg(2+)</name>
        <dbReference type="ChEBI" id="CHEBI:18420"/>
    </cofactor>
</comment>
<feature type="domain" description="KARI C-terminal knotted" evidence="5">
    <location>
        <begin position="87"/>
        <end position="117"/>
    </location>
</feature>
<dbReference type="AlphaFoldDB" id="A0A4Y3VII6"/>
<evidence type="ECO:0000259" key="5">
    <source>
        <dbReference type="Pfam" id="PF01450"/>
    </source>
</evidence>
<dbReference type="EMBL" id="BJND01000021">
    <property type="protein sequence ID" value="GEC05491.1"/>
    <property type="molecule type" value="Genomic_DNA"/>
</dbReference>
<organism evidence="6 7">
    <name type="scientific">Streptomyces spinoverrucosus</name>
    <dbReference type="NCBI Taxonomy" id="284043"/>
    <lineage>
        <taxon>Bacteria</taxon>
        <taxon>Bacillati</taxon>
        <taxon>Actinomycetota</taxon>
        <taxon>Actinomycetes</taxon>
        <taxon>Kitasatosporales</taxon>
        <taxon>Streptomycetaceae</taxon>
        <taxon>Streptomyces</taxon>
    </lineage>
</organism>
<dbReference type="InterPro" id="IPR000506">
    <property type="entry name" value="KARI_C"/>
</dbReference>
<dbReference type="Pfam" id="PF01450">
    <property type="entry name" value="KARI_C"/>
    <property type="match status" value="1"/>
</dbReference>
<reference evidence="6 7" key="1">
    <citation type="submission" date="2019-06" db="EMBL/GenBank/DDBJ databases">
        <title>Whole genome shotgun sequence of Streptomyces spinoverrucosus NBRC 14228.</title>
        <authorList>
            <person name="Hosoyama A."/>
            <person name="Uohara A."/>
            <person name="Ohji S."/>
            <person name="Ichikawa N."/>
        </authorList>
    </citation>
    <scope>NUCLEOTIDE SEQUENCE [LARGE SCALE GENOMIC DNA]</scope>
    <source>
        <strain evidence="6 7">NBRC 14228</strain>
    </source>
</reference>
<sequence length="150" mass="17034">MDGGSRAALRIDRTAEGSVTAPNRIHSPGWECRGHALFSLMVSGWKSGRCGSLPVRRPHNIPFLPEDTSASPGPVQGHRWHQCRCHQDAGYQPEIAYFECLHELKLIVDLMYDHGGLKKYHEYKQQDSEHLLETTGKELRKLMSWVDQEA</sequence>
<evidence type="ECO:0000256" key="3">
    <source>
        <dbReference type="ARBA" id="ARBA00050043"/>
    </source>
</evidence>
<evidence type="ECO:0000256" key="2">
    <source>
        <dbReference type="ARBA" id="ARBA00032744"/>
    </source>
</evidence>
<dbReference type="Proteomes" id="UP000317881">
    <property type="component" value="Unassembled WGS sequence"/>
</dbReference>
<dbReference type="GO" id="GO:0009082">
    <property type="term" value="P:branched-chain amino acid biosynthetic process"/>
    <property type="evidence" value="ECO:0007669"/>
    <property type="project" value="InterPro"/>
</dbReference>
<gene>
    <name evidence="6" type="ORF">SSP24_31460</name>
</gene>
<evidence type="ECO:0000313" key="7">
    <source>
        <dbReference type="Proteomes" id="UP000317881"/>
    </source>
</evidence>
<dbReference type="SUPFAM" id="SSF48179">
    <property type="entry name" value="6-phosphogluconate dehydrogenase C-terminal domain-like"/>
    <property type="match status" value="1"/>
</dbReference>
<keyword evidence="7" id="KW-1185">Reference proteome</keyword>
<dbReference type="GO" id="GO:0004455">
    <property type="term" value="F:ketol-acid reductoisomerase activity"/>
    <property type="evidence" value="ECO:0007669"/>
    <property type="project" value="InterPro"/>
</dbReference>
<dbReference type="Gene3D" id="1.10.1040.10">
    <property type="entry name" value="N-(1-d-carboxylethyl)-l-norvaline Dehydrogenase, domain 2"/>
    <property type="match status" value="1"/>
</dbReference>
<proteinExistence type="predicted"/>
<protein>
    <recommendedName>
        <fullName evidence="2">Acetohydroxy-acid isomeroreductase</fullName>
    </recommendedName>
    <alternativeName>
        <fullName evidence="4">Ketol-acid reductoisomerase type 1</fullName>
    </alternativeName>
    <alternativeName>
        <fullName evidence="3">Ketol-acid reductoisomerase type I</fullName>
    </alternativeName>
</protein>
<evidence type="ECO:0000256" key="4">
    <source>
        <dbReference type="ARBA" id="ARBA00050044"/>
    </source>
</evidence>